<protein>
    <submittedName>
        <fullName evidence="5">MBL fold metallo-hydrolase</fullName>
    </submittedName>
</protein>
<dbReference type="PANTHER" id="PTHR42951">
    <property type="entry name" value="METALLO-BETA-LACTAMASE DOMAIN-CONTAINING"/>
    <property type="match status" value="1"/>
</dbReference>
<dbReference type="InterPro" id="IPR050855">
    <property type="entry name" value="NDM-1-like"/>
</dbReference>
<dbReference type="InterPro" id="IPR036866">
    <property type="entry name" value="RibonucZ/Hydroxyglut_hydro"/>
</dbReference>
<dbReference type="PANTHER" id="PTHR42951:SF9">
    <property type="entry name" value="METAL-DEPENDENT HYDROLASE"/>
    <property type="match status" value="1"/>
</dbReference>
<evidence type="ECO:0000259" key="4">
    <source>
        <dbReference type="SMART" id="SM00849"/>
    </source>
</evidence>
<dbReference type="RefSeq" id="WP_139607664.1">
    <property type="nucleotide sequence ID" value="NZ_VDCQ01000106.1"/>
</dbReference>
<dbReference type="OrthoDB" id="9802248at2"/>
<feature type="domain" description="Metallo-beta-lactamase" evidence="4">
    <location>
        <begin position="20"/>
        <end position="212"/>
    </location>
</feature>
<dbReference type="SUPFAM" id="SSF56281">
    <property type="entry name" value="Metallo-hydrolase/oxidoreductase"/>
    <property type="match status" value="1"/>
</dbReference>
<dbReference type="Pfam" id="PF00753">
    <property type="entry name" value="Lactamase_B"/>
    <property type="match status" value="1"/>
</dbReference>
<evidence type="ECO:0000313" key="5">
    <source>
        <dbReference type="EMBL" id="TNJ56709.1"/>
    </source>
</evidence>
<keyword evidence="6" id="KW-1185">Reference proteome</keyword>
<sequence>MKMTWMENVYQLAFLPRFFPVNCYLVEEQDGLTLIDAALPYSSKAILRSAERIGKPITRIVLTHAHDDHIGALDALKELLPGVPVHISARDARLLAGDVSLDAGEPATPIRGGVPKKVKTRPDVLLADGDRIGSLLAIAAPGHTPGSMAFLDTRSRALIAGDAIQTRGGVAVSGQMKPLFPFPAMATWSKQLALESVRKLLEHKPSLLAVGHGRMLPKPAAALERAIGDAEQAFQHGGTRKEI</sequence>
<dbReference type="AlphaFoldDB" id="A0A5C4SXW8"/>
<keyword evidence="5" id="KW-0378">Hydrolase</keyword>
<evidence type="ECO:0000256" key="2">
    <source>
        <dbReference type="ARBA" id="ARBA00034301"/>
    </source>
</evidence>
<gene>
    <name evidence="5" type="ORF">FE784_38810</name>
</gene>
<comment type="function">
    <text evidence="2">Counteracts the endogenous Pycsar antiviral defense system. Phosphodiesterase that enables metal-dependent hydrolysis of host cyclic nucleotide Pycsar defense signals such as cCMP and cUMP.</text>
</comment>
<comment type="caution">
    <text evidence="5">The sequence shown here is derived from an EMBL/GenBank/DDBJ whole genome shotgun (WGS) entry which is preliminary data.</text>
</comment>
<dbReference type="Proteomes" id="UP000307943">
    <property type="component" value="Unassembled WGS sequence"/>
</dbReference>
<comment type="catalytic activity">
    <reaction evidence="3">
        <text>3',5'-cyclic UMP + H2O = UMP + H(+)</text>
        <dbReference type="Rhea" id="RHEA:70575"/>
        <dbReference type="ChEBI" id="CHEBI:15377"/>
        <dbReference type="ChEBI" id="CHEBI:15378"/>
        <dbReference type="ChEBI" id="CHEBI:57865"/>
        <dbReference type="ChEBI" id="CHEBI:184387"/>
    </reaction>
    <physiologicalReaction direction="left-to-right" evidence="3">
        <dbReference type="Rhea" id="RHEA:70576"/>
    </physiologicalReaction>
</comment>
<name>A0A5C4SXW8_9BACL</name>
<proteinExistence type="predicted"/>
<dbReference type="GO" id="GO:0016787">
    <property type="term" value="F:hydrolase activity"/>
    <property type="evidence" value="ECO:0007669"/>
    <property type="project" value="UniProtKB-KW"/>
</dbReference>
<dbReference type="Gene3D" id="3.60.15.10">
    <property type="entry name" value="Ribonuclease Z/Hydroxyacylglutathione hydrolase-like"/>
    <property type="match status" value="1"/>
</dbReference>
<dbReference type="InterPro" id="IPR001279">
    <property type="entry name" value="Metallo-B-lactamas"/>
</dbReference>
<dbReference type="SMART" id="SM00849">
    <property type="entry name" value="Lactamase_B"/>
    <property type="match status" value="1"/>
</dbReference>
<reference evidence="5 6" key="1">
    <citation type="submission" date="2019-05" db="EMBL/GenBank/DDBJ databases">
        <title>We sequenced the genome of Paenibacillus hemerocallicola KCTC 33185 for further insight into its adaptation and study the phylogeny of Paenibacillus.</title>
        <authorList>
            <person name="Narsing Rao M.P."/>
        </authorList>
    </citation>
    <scope>NUCLEOTIDE SEQUENCE [LARGE SCALE GENOMIC DNA]</scope>
    <source>
        <strain evidence="5 6">KCTC 33185</strain>
    </source>
</reference>
<organism evidence="5 6">
    <name type="scientific">Paenibacillus hemerocallicola</name>
    <dbReference type="NCBI Taxonomy" id="1172614"/>
    <lineage>
        <taxon>Bacteria</taxon>
        <taxon>Bacillati</taxon>
        <taxon>Bacillota</taxon>
        <taxon>Bacilli</taxon>
        <taxon>Bacillales</taxon>
        <taxon>Paenibacillaceae</taxon>
        <taxon>Paenibacillus</taxon>
    </lineage>
</organism>
<evidence type="ECO:0000313" key="6">
    <source>
        <dbReference type="Proteomes" id="UP000307943"/>
    </source>
</evidence>
<evidence type="ECO:0000256" key="3">
    <source>
        <dbReference type="ARBA" id="ARBA00048505"/>
    </source>
</evidence>
<dbReference type="EMBL" id="VDCQ01000106">
    <property type="protein sequence ID" value="TNJ56709.1"/>
    <property type="molecule type" value="Genomic_DNA"/>
</dbReference>
<accession>A0A5C4SXW8</accession>
<evidence type="ECO:0000256" key="1">
    <source>
        <dbReference type="ARBA" id="ARBA00034221"/>
    </source>
</evidence>
<dbReference type="CDD" id="cd07721">
    <property type="entry name" value="yflN-like_MBL-fold"/>
    <property type="match status" value="1"/>
</dbReference>
<comment type="catalytic activity">
    <reaction evidence="1">
        <text>3',5'-cyclic CMP + H2O = CMP + H(+)</text>
        <dbReference type="Rhea" id="RHEA:72675"/>
        <dbReference type="ChEBI" id="CHEBI:15377"/>
        <dbReference type="ChEBI" id="CHEBI:15378"/>
        <dbReference type="ChEBI" id="CHEBI:58003"/>
        <dbReference type="ChEBI" id="CHEBI:60377"/>
    </reaction>
    <physiologicalReaction direction="left-to-right" evidence="1">
        <dbReference type="Rhea" id="RHEA:72676"/>
    </physiologicalReaction>
</comment>